<reference evidence="2" key="1">
    <citation type="submission" date="2017-08" db="EMBL/GenBank/DDBJ databases">
        <authorList>
            <person name="Varghese N."/>
            <person name="Submissions S."/>
        </authorList>
    </citation>
    <scope>NUCLEOTIDE SEQUENCE [LARGE SCALE GENOMIC DNA]</scope>
    <source>
        <strain evidence="2">DSM 4725</strain>
    </source>
</reference>
<dbReference type="EMBL" id="OBQI01000001">
    <property type="protein sequence ID" value="SOC47231.1"/>
    <property type="molecule type" value="Genomic_DNA"/>
</dbReference>
<accession>A0A285V3Z1</accession>
<keyword evidence="2" id="KW-1185">Reference proteome</keyword>
<evidence type="ECO:0000313" key="1">
    <source>
        <dbReference type="EMBL" id="SOC47231.1"/>
    </source>
</evidence>
<proteinExistence type="predicted"/>
<dbReference type="AlphaFoldDB" id="A0A285V3Z1"/>
<organism evidence="1 2">
    <name type="scientific">Blastococcus aggregatus</name>
    <dbReference type="NCBI Taxonomy" id="38502"/>
    <lineage>
        <taxon>Bacteria</taxon>
        <taxon>Bacillati</taxon>
        <taxon>Actinomycetota</taxon>
        <taxon>Actinomycetes</taxon>
        <taxon>Geodermatophilales</taxon>
        <taxon>Geodermatophilaceae</taxon>
        <taxon>Blastococcus</taxon>
    </lineage>
</organism>
<dbReference type="Proteomes" id="UP000219435">
    <property type="component" value="Unassembled WGS sequence"/>
</dbReference>
<name>A0A285V3Z1_9ACTN</name>
<gene>
    <name evidence="1" type="ORF">SAMN05660748_0703</name>
</gene>
<protein>
    <submittedName>
        <fullName evidence="1">Uncharacterized protein</fullName>
    </submittedName>
</protein>
<dbReference type="RefSeq" id="WP_097193594.1">
    <property type="nucleotide sequence ID" value="NZ_OBQI01000001.1"/>
</dbReference>
<sequence>MPWSFKPKPENVMVKPEVQARVVELARQNKARGVRLLREETGLPLTFAAVLVNTWLEEK</sequence>
<evidence type="ECO:0000313" key="2">
    <source>
        <dbReference type="Proteomes" id="UP000219435"/>
    </source>
</evidence>
<dbReference type="OrthoDB" id="9917348at2"/>